<accession>A0A1C3X4Z3</accession>
<evidence type="ECO:0000313" key="2">
    <source>
        <dbReference type="Proteomes" id="UP000199184"/>
    </source>
</evidence>
<keyword evidence="2" id="KW-1185">Reference proteome</keyword>
<evidence type="ECO:0000313" key="1">
    <source>
        <dbReference type="EMBL" id="SCB47287.1"/>
    </source>
</evidence>
<organism evidence="1 2">
    <name type="scientific">Bradyrhizobium shewense</name>
    <dbReference type="NCBI Taxonomy" id="1761772"/>
    <lineage>
        <taxon>Bacteria</taxon>
        <taxon>Pseudomonadati</taxon>
        <taxon>Pseudomonadota</taxon>
        <taxon>Alphaproteobacteria</taxon>
        <taxon>Hyphomicrobiales</taxon>
        <taxon>Nitrobacteraceae</taxon>
        <taxon>Bradyrhizobium</taxon>
    </lineage>
</organism>
<dbReference type="EMBL" id="FMAI01000012">
    <property type="protein sequence ID" value="SCB47287.1"/>
    <property type="molecule type" value="Genomic_DNA"/>
</dbReference>
<reference evidence="2" key="1">
    <citation type="submission" date="2016-08" db="EMBL/GenBank/DDBJ databases">
        <authorList>
            <person name="Varghese N."/>
            <person name="Submissions Spin"/>
        </authorList>
    </citation>
    <scope>NUCLEOTIDE SEQUENCE [LARGE SCALE GENOMIC DNA]</scope>
    <source>
        <strain evidence="2">ERR11</strain>
    </source>
</reference>
<protein>
    <submittedName>
        <fullName evidence="1">Uncharacterized protein</fullName>
    </submittedName>
</protein>
<gene>
    <name evidence="1" type="ORF">GA0061098_101286</name>
</gene>
<name>A0A1C3X4Z3_9BRAD</name>
<sequence>MLRMAGARLPKGCAKHSGQSLDVKAMRPFPRDFGSVAVFPGFGER</sequence>
<proteinExistence type="predicted"/>
<dbReference type="AlphaFoldDB" id="A0A1C3X4Z3"/>
<dbReference type="Proteomes" id="UP000199184">
    <property type="component" value="Unassembled WGS sequence"/>
</dbReference>